<dbReference type="AlphaFoldDB" id="A0A5P9NLB3"/>
<dbReference type="PANTHER" id="PTHR43283:SF7">
    <property type="entry name" value="BETA-LACTAMASE-RELATED DOMAIN-CONTAINING PROTEIN"/>
    <property type="match status" value="1"/>
</dbReference>
<reference evidence="2 3" key="1">
    <citation type="submission" date="2019-02" db="EMBL/GenBank/DDBJ databases">
        <authorList>
            <person name="Li S.-H."/>
        </authorList>
    </citation>
    <scope>NUCLEOTIDE SEQUENCE [LARGE SCALE GENOMIC DNA]</scope>
    <source>
        <strain evidence="2 3">IMCC14385</strain>
    </source>
</reference>
<dbReference type="InterPro" id="IPR050789">
    <property type="entry name" value="Diverse_Enzym_Activities"/>
</dbReference>
<dbReference type="InterPro" id="IPR012338">
    <property type="entry name" value="Beta-lactam/transpept-like"/>
</dbReference>
<dbReference type="GO" id="GO:0016787">
    <property type="term" value="F:hydrolase activity"/>
    <property type="evidence" value="ECO:0007669"/>
    <property type="project" value="UniProtKB-KW"/>
</dbReference>
<sequence>MKRMLALALLLAIVLPVSALYWVGISPFAVGEAMRVGTGMTAKLGCSGIYLSGFSEEDILRDLASYSPAANVVSLKRLEPDTVAADISGMATATARFIPGQGCTLAFPGMIDRQSLSLIASANEREDRLAVAVDAGVQTILEQVLSEDSDAGLDTRALLVLKNGELIAQAYRDGITAETPLLGWSMAKSVTAILLGRMEAMGLADPASQNLFPAWQNDDRRAISVLNMLQMSSGLAFEEIYGPGSDATRMLFTVPDASAIALQKSVDHAPGEHFAYSSGTTNLLMRYAMQQLGGEPQDLLSFWQEQIVAPLGLTATTFEMDASGVFVGSSYLYAPASDWARMGQLMLDDGVVGGKRLLPQDWVARAQAPNNSKNDPRYGYQFWLNAGTEEPRWPDLEAGAYAMMGNRGQVVMILPEHGAVVVRLGWSAAPYPYNAQLGRIQAVL</sequence>
<proteinExistence type="predicted"/>
<feature type="domain" description="Beta-lactamase-related" evidence="1">
    <location>
        <begin position="156"/>
        <end position="424"/>
    </location>
</feature>
<dbReference type="EMBL" id="CP036422">
    <property type="protein sequence ID" value="QFU76034.1"/>
    <property type="molecule type" value="Genomic_DNA"/>
</dbReference>
<evidence type="ECO:0000313" key="3">
    <source>
        <dbReference type="Proteomes" id="UP000326287"/>
    </source>
</evidence>
<evidence type="ECO:0000259" key="1">
    <source>
        <dbReference type="Pfam" id="PF00144"/>
    </source>
</evidence>
<dbReference type="InterPro" id="IPR001466">
    <property type="entry name" value="Beta-lactam-related"/>
</dbReference>
<gene>
    <name evidence="2" type="ORF">EY643_10355</name>
</gene>
<dbReference type="Gene3D" id="3.40.710.10">
    <property type="entry name" value="DD-peptidase/beta-lactamase superfamily"/>
    <property type="match status" value="1"/>
</dbReference>
<dbReference type="OrthoDB" id="119951at2"/>
<keyword evidence="2" id="KW-0378">Hydrolase</keyword>
<dbReference type="SUPFAM" id="SSF56601">
    <property type="entry name" value="beta-lactamase/transpeptidase-like"/>
    <property type="match status" value="1"/>
</dbReference>
<keyword evidence="3" id="KW-1185">Reference proteome</keyword>
<protein>
    <submittedName>
        <fullName evidence="2">Class C beta-lactamase-related serine hydrolase</fullName>
    </submittedName>
</protein>
<dbReference type="Proteomes" id="UP000326287">
    <property type="component" value="Chromosome"/>
</dbReference>
<name>A0A5P9NLB3_9GAMM</name>
<organism evidence="2 3">
    <name type="scientific">Halioglobus maricola</name>
    <dbReference type="NCBI Taxonomy" id="2601894"/>
    <lineage>
        <taxon>Bacteria</taxon>
        <taxon>Pseudomonadati</taxon>
        <taxon>Pseudomonadota</taxon>
        <taxon>Gammaproteobacteria</taxon>
        <taxon>Cellvibrionales</taxon>
        <taxon>Halieaceae</taxon>
        <taxon>Halioglobus</taxon>
    </lineage>
</organism>
<dbReference type="RefSeq" id="WP_152662139.1">
    <property type="nucleotide sequence ID" value="NZ_CP036422.1"/>
</dbReference>
<dbReference type="PANTHER" id="PTHR43283">
    <property type="entry name" value="BETA-LACTAMASE-RELATED"/>
    <property type="match status" value="1"/>
</dbReference>
<dbReference type="Pfam" id="PF00144">
    <property type="entry name" value="Beta-lactamase"/>
    <property type="match status" value="1"/>
</dbReference>
<dbReference type="KEGG" id="halc:EY643_10355"/>
<accession>A0A5P9NLB3</accession>
<evidence type="ECO:0000313" key="2">
    <source>
        <dbReference type="EMBL" id="QFU76034.1"/>
    </source>
</evidence>